<dbReference type="GeneID" id="89529696"/>
<dbReference type="SUPFAM" id="SSF54427">
    <property type="entry name" value="NTF2-like"/>
    <property type="match status" value="1"/>
</dbReference>
<name>A0A4R3ZQ40_9ACTN</name>
<dbReference type="Proteomes" id="UP000295805">
    <property type="component" value="Unassembled WGS sequence"/>
</dbReference>
<dbReference type="InterPro" id="IPR037401">
    <property type="entry name" value="SnoaL-like"/>
</dbReference>
<reference evidence="2 3" key="1">
    <citation type="submission" date="2019-03" db="EMBL/GenBank/DDBJ databases">
        <title>Root nodule microbial communities of legume samples collected from USA, Mexico and Botswana.</title>
        <authorList>
            <person name="Hirsch A."/>
        </authorList>
    </citation>
    <scope>NUCLEOTIDE SEQUENCE [LARGE SCALE GENOMIC DNA]</scope>
    <source>
        <strain evidence="2 3">55</strain>
    </source>
</reference>
<dbReference type="GO" id="GO:0016787">
    <property type="term" value="F:hydrolase activity"/>
    <property type="evidence" value="ECO:0007669"/>
    <property type="project" value="UniProtKB-KW"/>
</dbReference>
<dbReference type="Gene3D" id="3.10.450.50">
    <property type="match status" value="1"/>
</dbReference>
<feature type="domain" description="SnoaL-like" evidence="1">
    <location>
        <begin position="27"/>
        <end position="126"/>
    </location>
</feature>
<dbReference type="EMBL" id="SMCX01000034">
    <property type="protein sequence ID" value="TCW19975.1"/>
    <property type="molecule type" value="Genomic_DNA"/>
</dbReference>
<comment type="caution">
    <text evidence="2">The sequence shown here is derived from an EMBL/GenBank/DDBJ whole genome shotgun (WGS) entry which is preliminary data.</text>
</comment>
<evidence type="ECO:0000259" key="1">
    <source>
        <dbReference type="Pfam" id="PF12680"/>
    </source>
</evidence>
<dbReference type="Pfam" id="PF12680">
    <property type="entry name" value="SnoaL_2"/>
    <property type="match status" value="1"/>
</dbReference>
<evidence type="ECO:0000313" key="3">
    <source>
        <dbReference type="Proteomes" id="UP000295805"/>
    </source>
</evidence>
<organism evidence="2 3">
    <name type="scientific">Dietzia cinnamea</name>
    <dbReference type="NCBI Taxonomy" id="321318"/>
    <lineage>
        <taxon>Bacteria</taxon>
        <taxon>Bacillati</taxon>
        <taxon>Actinomycetota</taxon>
        <taxon>Actinomycetes</taxon>
        <taxon>Mycobacteriales</taxon>
        <taxon>Dietziaceae</taxon>
        <taxon>Dietzia</taxon>
    </lineage>
</organism>
<keyword evidence="2" id="KW-0378">Hydrolase</keyword>
<gene>
    <name evidence="2" type="ORF">EDD19_1344</name>
</gene>
<sequence length="141" mass="15038">MPSSDDGVGAGTGGRRPRYGCPGEVAKALVEAAFSGDFEAARACCAPDLVLTMEGIQTVHGHQGLRHVMEFNAEVSRDVGVDIHHVLGSGNTAAINRTTHLTIGGKRIHLEVGSFFVVRDGLVAEWTDYQDMRVVTRALGH</sequence>
<evidence type="ECO:0000313" key="2">
    <source>
        <dbReference type="EMBL" id="TCW19975.1"/>
    </source>
</evidence>
<accession>A0A4R3ZQ40</accession>
<proteinExistence type="predicted"/>
<dbReference type="InterPro" id="IPR032710">
    <property type="entry name" value="NTF2-like_dom_sf"/>
</dbReference>
<dbReference type="RefSeq" id="WP_232303149.1">
    <property type="nucleotide sequence ID" value="NZ_CP143053.1"/>
</dbReference>
<protein>
    <submittedName>
        <fullName evidence="2">Limonene-1,2-epoxide hydrolase</fullName>
    </submittedName>
</protein>
<dbReference type="AlphaFoldDB" id="A0A4R3ZQ40"/>